<dbReference type="InterPro" id="IPR002213">
    <property type="entry name" value="UDP_glucos_trans"/>
</dbReference>
<dbReference type="Pfam" id="PF00201">
    <property type="entry name" value="UDPGT"/>
    <property type="match status" value="1"/>
</dbReference>
<dbReference type="CDD" id="cd03784">
    <property type="entry name" value="GT1_Gtf-like"/>
    <property type="match status" value="1"/>
</dbReference>
<proteinExistence type="inferred from homology"/>
<organism evidence="5">
    <name type="scientific">Panicum hallii</name>
    <dbReference type="NCBI Taxonomy" id="206008"/>
    <lineage>
        <taxon>Eukaryota</taxon>
        <taxon>Viridiplantae</taxon>
        <taxon>Streptophyta</taxon>
        <taxon>Embryophyta</taxon>
        <taxon>Tracheophyta</taxon>
        <taxon>Spermatophyta</taxon>
        <taxon>Magnoliopsida</taxon>
        <taxon>Liliopsida</taxon>
        <taxon>Poales</taxon>
        <taxon>Poaceae</taxon>
        <taxon>PACMAD clade</taxon>
        <taxon>Panicoideae</taxon>
        <taxon>Panicodae</taxon>
        <taxon>Paniceae</taxon>
        <taxon>Panicinae</taxon>
        <taxon>Panicum</taxon>
        <taxon>Panicum sect. Panicum</taxon>
    </lineage>
</organism>
<dbReference type="GO" id="GO:0080044">
    <property type="term" value="F:quercetin 7-O-glucosyltransferase activity"/>
    <property type="evidence" value="ECO:0007669"/>
    <property type="project" value="TreeGrafter"/>
</dbReference>
<dbReference type="EC" id="2.4.1.-" evidence="4"/>
<evidence type="ECO:0000313" key="5">
    <source>
        <dbReference type="EMBL" id="PAN23482.1"/>
    </source>
</evidence>
<evidence type="ECO:0000256" key="1">
    <source>
        <dbReference type="ARBA" id="ARBA00009995"/>
    </source>
</evidence>
<dbReference type="PANTHER" id="PTHR11926">
    <property type="entry name" value="GLUCOSYL/GLUCURONOSYL TRANSFERASES"/>
    <property type="match status" value="1"/>
</dbReference>
<dbReference type="Gramene" id="PAN23482">
    <property type="protein sequence ID" value="PAN23482"/>
    <property type="gene ID" value="PAHAL_4G095400"/>
</dbReference>
<dbReference type="InterPro" id="IPR035595">
    <property type="entry name" value="UDP_glycos_trans_CS"/>
</dbReference>
<dbReference type="Gramene" id="PAN23481">
    <property type="protein sequence ID" value="PAN23481"/>
    <property type="gene ID" value="PAHAL_4G095400"/>
</dbReference>
<keyword evidence="3" id="KW-0328">Glycosyltransferase</keyword>
<dbReference type="SUPFAM" id="SSF53756">
    <property type="entry name" value="UDP-Glycosyltransferase/glycogen phosphorylase"/>
    <property type="match status" value="1"/>
</dbReference>
<name>A0A2S3HIB0_9POAL</name>
<comment type="similarity">
    <text evidence="1 3">Belongs to the UDP-glycosyltransferase family.</text>
</comment>
<dbReference type="EMBL" id="CM008049">
    <property type="protein sequence ID" value="PAN23481.1"/>
    <property type="molecule type" value="Genomic_DNA"/>
</dbReference>
<keyword evidence="2 3" id="KW-0808">Transferase</keyword>
<reference evidence="5" key="1">
    <citation type="submission" date="2018-04" db="EMBL/GenBank/DDBJ databases">
        <title>WGS assembly of Panicum hallii.</title>
        <authorList>
            <person name="Lovell J."/>
            <person name="Jenkins J."/>
            <person name="Lowry D."/>
            <person name="Mamidi S."/>
            <person name="Sreedasyam A."/>
            <person name="Weng X."/>
            <person name="Barry K."/>
            <person name="Bonette J."/>
            <person name="Campitelli B."/>
            <person name="Daum C."/>
            <person name="Gordon S."/>
            <person name="Gould B."/>
            <person name="Lipzen A."/>
            <person name="Macqueen A."/>
            <person name="Palacio-Mejia J."/>
            <person name="Plott C."/>
            <person name="Shakirov E."/>
            <person name="Shu S."/>
            <person name="Yoshinaga Y."/>
            <person name="Zane M."/>
            <person name="Rokhsar D."/>
            <person name="Grimwood J."/>
            <person name="Schmutz J."/>
            <person name="Juenger T."/>
        </authorList>
    </citation>
    <scope>NUCLEOTIDE SEQUENCE [LARGE SCALE GENOMIC DNA]</scope>
    <source>
        <strain evidence="5">FIL2</strain>
    </source>
</reference>
<evidence type="ECO:0000256" key="3">
    <source>
        <dbReference type="RuleBase" id="RU003718"/>
    </source>
</evidence>
<evidence type="ECO:0000256" key="2">
    <source>
        <dbReference type="ARBA" id="ARBA00022679"/>
    </source>
</evidence>
<dbReference type="GO" id="GO:0080043">
    <property type="term" value="F:quercetin 3-O-glucosyltransferase activity"/>
    <property type="evidence" value="ECO:0007669"/>
    <property type="project" value="TreeGrafter"/>
</dbReference>
<sequence length="478" mass="51247">MEEMSPRPHFLVLTFPFQGHIAPALRLARRLLDAAPDALVTFSTTEAAHARMFPATTEADGAGVLPDGDEDGRLEFLPFPDGTEAGYVRSADPGAFNAYMASFHAAGARGVAGIVDALAARGRPVTRVVYTLLLPWAAGVARDRGVPSALYWIQPAAVFAIYHHYFHGHAAGVVAEHRRDPSFVVELPGLAPQAIGDLPSFLTDSTDPSDIFHSIFNTIRDLIETLDKESPRATVLVNTCQELEPGSLAAVGAHDVLPVGPVLPSGDESGIFKQDGAEYMEWLDAKPANSVVYVSFGSLASMAREQLDELLLGLEVSGRPYLCVIRKDVMAALAEAEAEVRGRLRSGVAVEWCDQVRVLSHAAVGCFVTHCGWNSVLESVASGVPMVCVPRMSDQRMNAQLVVREWRVGVRAQVDSGGVLRAAEVGRCVDEVMGDSEAAAEARRMAGKWKRMVAEATGKGGSSERNLMAFVDSARSTV</sequence>
<dbReference type="Proteomes" id="UP000243499">
    <property type="component" value="Chromosome 4"/>
</dbReference>
<dbReference type="EMBL" id="CM008049">
    <property type="protein sequence ID" value="PAN23482.1"/>
    <property type="molecule type" value="Genomic_DNA"/>
</dbReference>
<dbReference type="FunFam" id="3.40.50.2000:FF:000255">
    <property type="entry name" value="Glycosyltransferase"/>
    <property type="match status" value="1"/>
</dbReference>
<dbReference type="PROSITE" id="PS00375">
    <property type="entry name" value="UDPGT"/>
    <property type="match status" value="1"/>
</dbReference>
<dbReference type="PANTHER" id="PTHR11926:SF1534">
    <property type="entry name" value="GLYCOSYLTRANSFERASE"/>
    <property type="match status" value="1"/>
</dbReference>
<accession>A0A2S3HIB0</accession>
<dbReference type="AlphaFoldDB" id="A0A2S3HIB0"/>
<protein>
    <recommendedName>
        <fullName evidence="4">Glycosyltransferase</fullName>
        <ecNumber evidence="4">2.4.1.-</ecNumber>
    </recommendedName>
</protein>
<dbReference type="FunFam" id="3.40.50.2000:FF:000237">
    <property type="entry name" value="Glycosyltransferase"/>
    <property type="match status" value="1"/>
</dbReference>
<dbReference type="Gene3D" id="3.40.50.2000">
    <property type="entry name" value="Glycogen Phosphorylase B"/>
    <property type="match status" value="2"/>
</dbReference>
<gene>
    <name evidence="5" type="ORF">PAHAL_4G095400</name>
</gene>
<evidence type="ECO:0000256" key="4">
    <source>
        <dbReference type="RuleBase" id="RU362057"/>
    </source>
</evidence>